<sequence>MLKQLKASSLLHAVFACLLIALVCFGMLLLASYTSLFQHRALEKTQLQLTNDSALEWQLSKDIFNQEEVQSISVFNDDIETRTKTLDWGFYKIINTKTYHNQDTIRKSVLVGEITSDKTALYITDYDKIQSVAGSVKVIGAMSIPKARFNEKNMQGETTAIYINGITTPSEDKLPNLKDRNLKFSNSYDDEFSIDNISNKILYIHSFDKKTALLKIPDNRFLIGKKLKGNIIIEKLGTLVITKNMELEDVIIKADEIKIESGFTGNLQIIAKNTVYIEEGVQLKYPSSILIEKPKDAATITIEKNSVIMGGIVLQNSNRKTTEKSLIKIEEEALIVGVVYCAGTLELHGKIYGSVYTDRLMTHVENAEYKNLLMNVEIDRSKLPETFVGISLFDSKTEKKTAYEVVKEL</sequence>
<proteinExistence type="predicted"/>
<dbReference type="PROSITE" id="PS51257">
    <property type="entry name" value="PROKAR_LIPOPROTEIN"/>
    <property type="match status" value="1"/>
</dbReference>
<gene>
    <name evidence="1" type="ORF">H2O64_15285</name>
</gene>
<organism evidence="1 2">
    <name type="scientific">Kordia aestuariivivens</name>
    <dbReference type="NCBI Taxonomy" id="2759037"/>
    <lineage>
        <taxon>Bacteria</taxon>
        <taxon>Pseudomonadati</taxon>
        <taxon>Bacteroidota</taxon>
        <taxon>Flavobacteriia</taxon>
        <taxon>Flavobacteriales</taxon>
        <taxon>Flavobacteriaceae</taxon>
        <taxon>Kordia</taxon>
    </lineage>
</organism>
<evidence type="ECO:0000313" key="1">
    <source>
        <dbReference type="EMBL" id="MBC8756040.1"/>
    </source>
</evidence>
<accession>A0ABR7QBU7</accession>
<keyword evidence="2" id="KW-1185">Reference proteome</keyword>
<dbReference type="EMBL" id="JACGWS010000009">
    <property type="protein sequence ID" value="MBC8756040.1"/>
    <property type="molecule type" value="Genomic_DNA"/>
</dbReference>
<reference evidence="1 2" key="1">
    <citation type="submission" date="2020-07" db="EMBL/GenBank/DDBJ databases">
        <title>Description of Kordia aestuariivivens sp. nov., isolated from a tidal flat.</title>
        <authorList>
            <person name="Park S."/>
            <person name="Yoon J.-H."/>
        </authorList>
    </citation>
    <scope>NUCLEOTIDE SEQUENCE [LARGE SCALE GENOMIC DNA]</scope>
    <source>
        <strain evidence="1 2">YSTF-M3</strain>
    </source>
</reference>
<comment type="caution">
    <text evidence="1">The sequence shown here is derived from an EMBL/GenBank/DDBJ whole genome shotgun (WGS) entry which is preliminary data.</text>
</comment>
<protein>
    <recommendedName>
        <fullName evidence="3">Polymer-forming cytoskeletal protein</fullName>
    </recommendedName>
</protein>
<dbReference type="RefSeq" id="WP_187563080.1">
    <property type="nucleotide sequence ID" value="NZ_JACGWS010000009.1"/>
</dbReference>
<evidence type="ECO:0000313" key="2">
    <source>
        <dbReference type="Proteomes" id="UP000619238"/>
    </source>
</evidence>
<evidence type="ECO:0008006" key="3">
    <source>
        <dbReference type="Google" id="ProtNLM"/>
    </source>
</evidence>
<dbReference type="Proteomes" id="UP000619238">
    <property type="component" value="Unassembled WGS sequence"/>
</dbReference>
<name>A0ABR7QBU7_9FLAO</name>